<proteinExistence type="inferred from homology"/>
<dbReference type="GO" id="GO:0004029">
    <property type="term" value="F:aldehyde dehydrogenase (NAD+) activity"/>
    <property type="evidence" value="ECO:0007669"/>
    <property type="project" value="TreeGrafter"/>
</dbReference>
<dbReference type="EMBL" id="MWPZ01000003">
    <property type="protein sequence ID" value="TID02709.1"/>
    <property type="molecule type" value="Genomic_DNA"/>
</dbReference>
<evidence type="ECO:0000256" key="3">
    <source>
        <dbReference type="SAM" id="MobiDB-lite"/>
    </source>
</evidence>
<keyword evidence="2" id="KW-0520">NAD</keyword>
<evidence type="ECO:0000259" key="4">
    <source>
        <dbReference type="Pfam" id="PF00171"/>
    </source>
</evidence>
<dbReference type="PANTHER" id="PTHR43720:SF2">
    <property type="entry name" value="2-AMINOMUCONIC SEMIALDEHYDE DEHYDROGENASE"/>
    <property type="match status" value="1"/>
</dbReference>
<name>A0A4T0WB01_9PEZI</name>
<feature type="domain" description="Aldehyde dehydrogenase" evidence="4">
    <location>
        <begin position="34"/>
        <end position="92"/>
    </location>
</feature>
<dbReference type="InterPro" id="IPR016161">
    <property type="entry name" value="Ald_DH/histidinol_DH"/>
</dbReference>
<accession>A0A4T0WB01</accession>
<evidence type="ECO:0000256" key="1">
    <source>
        <dbReference type="ARBA" id="ARBA00009986"/>
    </source>
</evidence>
<comment type="caution">
    <text evidence="5">The sequence shown here is derived from an EMBL/GenBank/DDBJ whole genome shotgun (WGS) entry which is preliminary data.</text>
</comment>
<feature type="domain" description="Aldehyde dehydrogenase" evidence="4">
    <location>
        <begin position="119"/>
        <end position="163"/>
    </location>
</feature>
<dbReference type="PANTHER" id="PTHR43720">
    <property type="entry name" value="2-AMINOMUCONIC SEMIALDEHYDE DEHYDROGENASE"/>
    <property type="match status" value="1"/>
</dbReference>
<sequence length="163" mass="17117">MSALPSRPVASDRGDPTSLPNAAENLYLDHHQPIVRLIKEAGFPPGVVTIINEYGREAGAALAGDPGVDKVAFTGSTATGKEVMGLAAGTLKIVCTATSRILVHEAVYESFVAKFTAAAVRFRAEEEALAMANDSPYGLGAAVFTRDLAMAHRVAREFEAGMV</sequence>
<gene>
    <name evidence="5" type="ORF">CH35J_004485</name>
</gene>
<dbReference type="GO" id="GO:0006598">
    <property type="term" value="P:polyamine catabolic process"/>
    <property type="evidence" value="ECO:0007669"/>
    <property type="project" value="TreeGrafter"/>
</dbReference>
<evidence type="ECO:0000256" key="2">
    <source>
        <dbReference type="ARBA" id="ARBA00023027"/>
    </source>
</evidence>
<organism evidence="5 6">
    <name type="scientific">Colletotrichum higginsianum</name>
    <dbReference type="NCBI Taxonomy" id="80884"/>
    <lineage>
        <taxon>Eukaryota</taxon>
        <taxon>Fungi</taxon>
        <taxon>Dikarya</taxon>
        <taxon>Ascomycota</taxon>
        <taxon>Pezizomycotina</taxon>
        <taxon>Sordariomycetes</taxon>
        <taxon>Hypocreomycetidae</taxon>
        <taxon>Glomerellales</taxon>
        <taxon>Glomerellaceae</taxon>
        <taxon>Colletotrichum</taxon>
        <taxon>Colletotrichum destructivum species complex</taxon>
    </lineage>
</organism>
<dbReference type="Gene3D" id="3.40.605.10">
    <property type="entry name" value="Aldehyde Dehydrogenase, Chain A, domain 1"/>
    <property type="match status" value="1"/>
</dbReference>
<dbReference type="OrthoDB" id="5411223at2759"/>
<feature type="region of interest" description="Disordered" evidence="3">
    <location>
        <begin position="1"/>
        <end position="22"/>
    </location>
</feature>
<reference evidence="5 6" key="1">
    <citation type="journal article" date="2019" name="Genome Biol. Evol.">
        <title>Genomic Plasticity Mediated by Transposable Elements in the Plant Pathogenic Fungus Colletotrichum higginsianum.</title>
        <authorList>
            <person name="Tsushima A."/>
            <person name="Gan P."/>
            <person name="Kumakura N."/>
            <person name="Narusaka M."/>
            <person name="Takano Y."/>
            <person name="Narusaka Y."/>
            <person name="Shirasu K."/>
        </authorList>
    </citation>
    <scope>NUCLEOTIDE SEQUENCE [LARGE SCALE GENOMIC DNA]</scope>
    <source>
        <strain evidence="5 6">MAFF305635-RFP</strain>
    </source>
</reference>
<dbReference type="InterPro" id="IPR016162">
    <property type="entry name" value="Ald_DH_N"/>
</dbReference>
<dbReference type="InterPro" id="IPR015590">
    <property type="entry name" value="Aldehyde_DH_dom"/>
</dbReference>
<evidence type="ECO:0000313" key="5">
    <source>
        <dbReference type="EMBL" id="TID02709.1"/>
    </source>
</evidence>
<dbReference type="AlphaFoldDB" id="A0A4T0WB01"/>
<dbReference type="Gene3D" id="3.40.309.10">
    <property type="entry name" value="Aldehyde Dehydrogenase, Chain A, domain 2"/>
    <property type="match status" value="2"/>
</dbReference>
<dbReference type="Pfam" id="PF00171">
    <property type="entry name" value="Aldedh"/>
    <property type="match status" value="2"/>
</dbReference>
<comment type="similarity">
    <text evidence="1">Belongs to the aldehyde dehydrogenase family.</text>
</comment>
<dbReference type="InterPro" id="IPR016163">
    <property type="entry name" value="Ald_DH_C"/>
</dbReference>
<dbReference type="Proteomes" id="UP000305883">
    <property type="component" value="Unassembled WGS sequence"/>
</dbReference>
<protein>
    <submittedName>
        <fullName evidence="5">Betaine aldehyde dehydrogenase 1, chloroplastic</fullName>
    </submittedName>
</protein>
<dbReference type="SUPFAM" id="SSF53720">
    <property type="entry name" value="ALDH-like"/>
    <property type="match status" value="1"/>
</dbReference>
<evidence type="ECO:0000313" key="6">
    <source>
        <dbReference type="Proteomes" id="UP000305883"/>
    </source>
</evidence>